<sequence length="204" mass="21426">MLATGLAAVLIGSLACGNPQKRLESGPVGANASAHTMEVLNAYVEPPKGSAYHPGEDAIVFFTLYNNADVPDELRSVETSKATEVRIKWDADCDGSAEPAAFLPVHPNGTVPEPPEGGPGTAYHLELFGLEEEVREGTTIPLVFTFEKAGELTVDAVVPPEESFEAPPKGCEPGVVTETPTETTETATTEPTEVPDSPEPEGTP</sequence>
<dbReference type="Gene3D" id="2.60.40.1890">
    <property type="entry name" value="PCu(A)C copper chaperone"/>
    <property type="match status" value="1"/>
</dbReference>
<dbReference type="EMBL" id="PVNH01000014">
    <property type="protein sequence ID" value="PRX43706.1"/>
    <property type="molecule type" value="Genomic_DNA"/>
</dbReference>
<organism evidence="2 3">
    <name type="scientific">Prauserella shujinwangii</name>
    <dbReference type="NCBI Taxonomy" id="1453103"/>
    <lineage>
        <taxon>Bacteria</taxon>
        <taxon>Bacillati</taxon>
        <taxon>Actinomycetota</taxon>
        <taxon>Actinomycetes</taxon>
        <taxon>Pseudonocardiales</taxon>
        <taxon>Pseudonocardiaceae</taxon>
        <taxon>Prauserella</taxon>
    </lineage>
</organism>
<evidence type="ECO:0000256" key="1">
    <source>
        <dbReference type="SAM" id="MobiDB-lite"/>
    </source>
</evidence>
<accession>A0A2T0LL84</accession>
<comment type="caution">
    <text evidence="2">The sequence shown here is derived from an EMBL/GenBank/DDBJ whole genome shotgun (WGS) entry which is preliminary data.</text>
</comment>
<dbReference type="InterPro" id="IPR007410">
    <property type="entry name" value="LpqE-like"/>
</dbReference>
<feature type="region of interest" description="Disordered" evidence="1">
    <location>
        <begin position="160"/>
        <end position="204"/>
    </location>
</feature>
<proteinExistence type="predicted"/>
<dbReference type="InterPro" id="IPR036182">
    <property type="entry name" value="PCuAC_sf"/>
</dbReference>
<name>A0A2T0LL84_9PSEU</name>
<evidence type="ECO:0000313" key="3">
    <source>
        <dbReference type="Proteomes" id="UP000238362"/>
    </source>
</evidence>
<gene>
    <name evidence="2" type="ORF">B0I33_114167</name>
</gene>
<dbReference type="SUPFAM" id="SSF110087">
    <property type="entry name" value="DR1885-like metal-binding protein"/>
    <property type="match status" value="1"/>
</dbReference>
<reference evidence="2 3" key="1">
    <citation type="submission" date="2018-03" db="EMBL/GenBank/DDBJ databases">
        <title>Genomic Encyclopedia of Type Strains, Phase III (KMG-III): the genomes of soil and plant-associated and newly described type strains.</title>
        <authorList>
            <person name="Whitman W."/>
        </authorList>
    </citation>
    <scope>NUCLEOTIDE SEQUENCE [LARGE SCALE GENOMIC DNA]</scope>
    <source>
        <strain evidence="2 3">CGMCC 4.7125</strain>
    </source>
</reference>
<dbReference type="AlphaFoldDB" id="A0A2T0LL84"/>
<dbReference type="Pfam" id="PF04314">
    <property type="entry name" value="PCuAC"/>
    <property type="match status" value="1"/>
</dbReference>
<protein>
    <submittedName>
        <fullName evidence="2">Copper(I)-binding protein</fullName>
    </submittedName>
</protein>
<dbReference type="Proteomes" id="UP000238362">
    <property type="component" value="Unassembled WGS sequence"/>
</dbReference>
<evidence type="ECO:0000313" key="2">
    <source>
        <dbReference type="EMBL" id="PRX43706.1"/>
    </source>
</evidence>
<feature type="compositionally biased region" description="Low complexity" evidence="1">
    <location>
        <begin position="172"/>
        <end position="195"/>
    </location>
</feature>
<keyword evidence="3" id="KW-1185">Reference proteome</keyword>